<evidence type="ECO:0000259" key="6">
    <source>
        <dbReference type="Pfam" id="PF07669"/>
    </source>
</evidence>
<dbReference type="Gene3D" id="3.40.50.150">
    <property type="entry name" value="Vaccinia Virus protein VP39"/>
    <property type="match status" value="1"/>
</dbReference>
<dbReference type="EMBL" id="JACBXS010000044">
    <property type="protein sequence ID" value="NYS26400.1"/>
    <property type="molecule type" value="Genomic_DNA"/>
</dbReference>
<dbReference type="AlphaFoldDB" id="A0A7Z0I1V1"/>
<evidence type="ECO:0000313" key="8">
    <source>
        <dbReference type="Proteomes" id="UP000529417"/>
    </source>
</evidence>
<dbReference type="InterPro" id="IPR011639">
    <property type="entry name" value="MethylTrfase_TaqI-like_dom"/>
</dbReference>
<keyword evidence="3" id="KW-0808">Transferase</keyword>
<comment type="caution">
    <text evidence="7">The sequence shown here is derived from an EMBL/GenBank/DDBJ whole genome shotgun (WGS) entry which is preliminary data.</text>
</comment>
<name>A0A7Z0I1V1_9RHOB</name>
<dbReference type="Pfam" id="PF07669">
    <property type="entry name" value="Eco57I"/>
    <property type="match status" value="1"/>
</dbReference>
<keyword evidence="4" id="KW-0949">S-adenosyl-L-methionine</keyword>
<protein>
    <recommendedName>
        <fullName evidence="1">site-specific DNA-methyltransferase (adenine-specific)</fullName>
        <ecNumber evidence="1">2.1.1.72</ecNumber>
    </recommendedName>
</protein>
<dbReference type="InterPro" id="IPR029063">
    <property type="entry name" value="SAM-dependent_MTases_sf"/>
</dbReference>
<gene>
    <name evidence="7" type="ORF">HUK65_15545</name>
</gene>
<accession>A0A7Z0I1V1</accession>
<sequence length="597" mass="66189">MTNRYLPTALRRTLEKTVKDARIIAEEGAGDAIQRLGVAAGKVPSYLNDPEKELRRRLRAHARALGDAFKKSDETQETKHLVEAAAYAHWHRMLFARFLAERGLLRNPEYDVPVSLEDCRELAEAEGLTDPWVIAERYAASMLPAVFRIDDPVLAIELDPVHTQKLHRLVTGLDAEVFQAEDSLGWTYQFWRAAEKDAVNKSGVKIGADELPAVTQLFTEPYMVRFLLHNTLGAWWAGKVLAADPTLAQTAADEDALRTACSLPDYGFDMLRFVREGEDGPWRPAAGTFPGWPKEAKVITMLDPCCGSGHFLTEALAILAALRQAEEHLSPPEAVAAVLRDNLHGLEIDGRCVQIAAFAVALTAWRIGKWQSLPLPQIAWVGAPPPLPKREFIALADGKPELEYALAALHDLFARAPFLGSLIEPSGGDLFESEKLKKIEIFLNPIIERARRAEPEISEGAFSARGMADAALMLRRSYTLQATNVPFLGRNNQHPKIVDYLSRRYELSKADLATVMIQRMIRMSAKGSTVCLVTPQNWLYLKRFEGLRRNIIENNCLDFVGALGSGAFETISGAVVNVALVSATTNRKGKDSRLQTH</sequence>
<keyword evidence="2" id="KW-0489">Methyltransferase</keyword>
<evidence type="ECO:0000256" key="2">
    <source>
        <dbReference type="ARBA" id="ARBA00022603"/>
    </source>
</evidence>
<dbReference type="PANTHER" id="PTHR33841">
    <property type="entry name" value="DNA METHYLTRANSFERASE YEEA-RELATED"/>
    <property type="match status" value="1"/>
</dbReference>
<dbReference type="Proteomes" id="UP000529417">
    <property type="component" value="Unassembled WGS sequence"/>
</dbReference>
<evidence type="ECO:0000256" key="4">
    <source>
        <dbReference type="ARBA" id="ARBA00022691"/>
    </source>
</evidence>
<comment type="catalytic activity">
    <reaction evidence="5">
        <text>a 2'-deoxyadenosine in DNA + S-adenosyl-L-methionine = an N(6)-methyl-2'-deoxyadenosine in DNA + S-adenosyl-L-homocysteine + H(+)</text>
        <dbReference type="Rhea" id="RHEA:15197"/>
        <dbReference type="Rhea" id="RHEA-COMP:12418"/>
        <dbReference type="Rhea" id="RHEA-COMP:12419"/>
        <dbReference type="ChEBI" id="CHEBI:15378"/>
        <dbReference type="ChEBI" id="CHEBI:57856"/>
        <dbReference type="ChEBI" id="CHEBI:59789"/>
        <dbReference type="ChEBI" id="CHEBI:90615"/>
        <dbReference type="ChEBI" id="CHEBI:90616"/>
        <dbReference type="EC" id="2.1.1.72"/>
    </reaction>
</comment>
<organism evidence="7 8">
    <name type="scientific">Rhabdonatronobacter sediminivivens</name>
    <dbReference type="NCBI Taxonomy" id="2743469"/>
    <lineage>
        <taxon>Bacteria</taxon>
        <taxon>Pseudomonadati</taxon>
        <taxon>Pseudomonadota</taxon>
        <taxon>Alphaproteobacteria</taxon>
        <taxon>Rhodobacterales</taxon>
        <taxon>Paracoccaceae</taxon>
        <taxon>Rhabdonatronobacter</taxon>
    </lineage>
</organism>
<dbReference type="EC" id="2.1.1.72" evidence="1"/>
<dbReference type="InterPro" id="IPR050953">
    <property type="entry name" value="N4_N6_ade-DNA_methylase"/>
</dbReference>
<feature type="domain" description="Type II methyltransferase M.TaqI-like" evidence="6">
    <location>
        <begin position="342"/>
        <end position="558"/>
    </location>
</feature>
<evidence type="ECO:0000256" key="1">
    <source>
        <dbReference type="ARBA" id="ARBA00011900"/>
    </source>
</evidence>
<keyword evidence="8" id="KW-1185">Reference proteome</keyword>
<dbReference type="GO" id="GO:0006304">
    <property type="term" value="P:DNA modification"/>
    <property type="evidence" value="ECO:0007669"/>
    <property type="project" value="InterPro"/>
</dbReference>
<dbReference type="PANTHER" id="PTHR33841:SF1">
    <property type="entry name" value="DNA METHYLTRANSFERASE A"/>
    <property type="match status" value="1"/>
</dbReference>
<reference evidence="7 8" key="1">
    <citation type="journal article" date="2000" name="Arch. Microbiol.">
        <title>Rhodobaca bogoriensis gen. nov. and sp. nov., an alkaliphilic purple nonsulfur bacterium from African Rift Valley soda lakes.</title>
        <authorList>
            <person name="Milford A.D."/>
            <person name="Achenbach L.A."/>
            <person name="Jung D.O."/>
            <person name="Madigan M.T."/>
        </authorList>
    </citation>
    <scope>NUCLEOTIDE SEQUENCE [LARGE SCALE GENOMIC DNA]</scope>
    <source>
        <strain evidence="7 8">2376</strain>
    </source>
</reference>
<evidence type="ECO:0000256" key="3">
    <source>
        <dbReference type="ARBA" id="ARBA00022679"/>
    </source>
</evidence>
<dbReference type="SUPFAM" id="SSF53335">
    <property type="entry name" value="S-adenosyl-L-methionine-dependent methyltransferases"/>
    <property type="match status" value="1"/>
</dbReference>
<evidence type="ECO:0000313" key="7">
    <source>
        <dbReference type="EMBL" id="NYS26400.1"/>
    </source>
</evidence>
<proteinExistence type="predicted"/>
<dbReference type="GO" id="GO:0009007">
    <property type="term" value="F:site-specific DNA-methyltransferase (adenine-specific) activity"/>
    <property type="evidence" value="ECO:0007669"/>
    <property type="project" value="UniProtKB-EC"/>
</dbReference>
<dbReference type="RefSeq" id="WP_179907196.1">
    <property type="nucleotide sequence ID" value="NZ_JACBXS010000044.1"/>
</dbReference>
<dbReference type="GO" id="GO:0032259">
    <property type="term" value="P:methylation"/>
    <property type="evidence" value="ECO:0007669"/>
    <property type="project" value="UniProtKB-KW"/>
</dbReference>
<evidence type="ECO:0000256" key="5">
    <source>
        <dbReference type="ARBA" id="ARBA00047942"/>
    </source>
</evidence>